<evidence type="ECO:0000313" key="2">
    <source>
        <dbReference type="Proteomes" id="UP000674143"/>
    </source>
</evidence>
<comment type="caution">
    <text evidence="1">The sequence shown here is derived from an EMBL/GenBank/DDBJ whole genome shotgun (WGS) entry which is preliminary data.</text>
</comment>
<sequence>MAAPASHYTFANLKALGLCAPQVALSRQPRLRPHVGHLNGLVYPLPYYAMWRGNHNKYTYNQATPARWGEGNTHTMYHQHYAHAKCPTDYGRGGREFQFLSVQRGKLKRKPLPTVQYANPNAKPKWVFKSWHNALSAPSMWEREVQYPEHTPEHIGAKRPLAVVAPKTSHKHLFLMHMEKVTVTVSPLLFGYGHTLQKAALDFYRRGLSARAPFPSDKIFLYYSIDHITPKIEVTWLDGSVYAPPLIEGVSAQDLIQMVMEQAWLAADRMSAEGRALNPIAIDDYKWDQLIAFKQKRAKGAEAAKGGAKRK</sequence>
<dbReference type="AlphaFoldDB" id="A0A836L489"/>
<reference evidence="2" key="1">
    <citation type="journal article" date="2021" name="Microbiol. Resour. Announc.">
        <title>LGAAP: Leishmaniinae Genome Assembly and Annotation Pipeline.</title>
        <authorList>
            <person name="Almutairi H."/>
            <person name="Urbaniak M.D."/>
            <person name="Bates M.D."/>
            <person name="Jariyapan N."/>
            <person name="Kwakye-Nuako G."/>
            <person name="Thomaz-Soccol V."/>
            <person name="Al-Salem W.S."/>
            <person name="Dillon R.J."/>
            <person name="Bates P.A."/>
            <person name="Gatherer D."/>
        </authorList>
    </citation>
    <scope>NUCLEOTIDE SEQUENCE [LARGE SCALE GENOMIC DNA]</scope>
</reference>
<dbReference type="Proteomes" id="UP000674143">
    <property type="component" value="Unassembled WGS sequence"/>
</dbReference>
<evidence type="ECO:0000313" key="1">
    <source>
        <dbReference type="EMBL" id="KAG5487988.1"/>
    </source>
</evidence>
<reference evidence="2" key="2">
    <citation type="journal article" date="2021" name="Sci. Data">
        <title>Chromosome-scale genome sequencing, assembly and annotation of six genomes from subfamily Leishmaniinae.</title>
        <authorList>
            <person name="Almutairi H."/>
            <person name="Urbaniak M.D."/>
            <person name="Bates M.D."/>
            <person name="Jariyapan N."/>
            <person name="Kwakye-Nuako G."/>
            <person name="Thomaz Soccol V."/>
            <person name="Al-Salem W.S."/>
            <person name="Dillon R.J."/>
            <person name="Bates P.A."/>
            <person name="Gatherer D."/>
        </authorList>
    </citation>
    <scope>NUCLEOTIDE SEQUENCE [LARGE SCALE GENOMIC DNA]</scope>
</reference>
<protein>
    <submittedName>
        <fullName evidence="1">Uncharacterized protein</fullName>
    </submittedName>
</protein>
<dbReference type="SMR" id="A0A836L489"/>
<dbReference type="RefSeq" id="XP_067066115.1">
    <property type="nucleotide sequence ID" value="XM_067210082.1"/>
</dbReference>
<organism evidence="1 2">
    <name type="scientific">Leishmania orientalis</name>
    <dbReference type="NCBI Taxonomy" id="2249476"/>
    <lineage>
        <taxon>Eukaryota</taxon>
        <taxon>Discoba</taxon>
        <taxon>Euglenozoa</taxon>
        <taxon>Kinetoplastea</taxon>
        <taxon>Metakinetoplastina</taxon>
        <taxon>Trypanosomatida</taxon>
        <taxon>Trypanosomatidae</taxon>
        <taxon>Leishmaniinae</taxon>
        <taxon>Leishmania</taxon>
    </lineage>
</organism>
<proteinExistence type="predicted"/>
<gene>
    <name evidence="1" type="ORF">LSCM4_08212</name>
</gene>
<name>A0A836L489_9TRYP</name>
<dbReference type="GeneID" id="92364016"/>
<keyword evidence="2" id="KW-1185">Reference proteome</keyword>
<dbReference type="KEGG" id="loi:92364016"/>
<dbReference type="EMBL" id="JAFHLR010000003">
    <property type="protein sequence ID" value="KAG5487988.1"/>
    <property type="molecule type" value="Genomic_DNA"/>
</dbReference>
<accession>A0A836L489</accession>